<dbReference type="EMBL" id="RDQH01000343">
    <property type="protein sequence ID" value="RXH68837.1"/>
    <property type="molecule type" value="Genomic_DNA"/>
</dbReference>
<evidence type="ECO:0000256" key="1">
    <source>
        <dbReference type="SAM" id="Phobius"/>
    </source>
</evidence>
<sequence>MTLETYRKQSHLRKELERCTCIIHLFELQFLLMLEHVLLVKLNRMLLLRGTDMENLQRQIPVLMEARTADCLIATSIVARTASYRGVVLEQDAGPSPFSSSSPNNVILSSGKELVLMFCPLLMYPYCRIVLELFWCRIHTCVWNSLARLNDLGIC</sequence>
<keyword evidence="1" id="KW-1133">Transmembrane helix</keyword>
<keyword evidence="1" id="KW-0472">Membrane</keyword>
<keyword evidence="1" id="KW-0812">Transmembrane</keyword>
<accession>A0A498HHJ1</accession>
<evidence type="ECO:0000313" key="2">
    <source>
        <dbReference type="EMBL" id="RXH68837.1"/>
    </source>
</evidence>
<dbReference type="AlphaFoldDB" id="A0A498HHJ1"/>
<evidence type="ECO:0000313" key="3">
    <source>
        <dbReference type="Proteomes" id="UP000290289"/>
    </source>
</evidence>
<reference evidence="2 3" key="1">
    <citation type="submission" date="2018-10" db="EMBL/GenBank/DDBJ databases">
        <title>A high-quality apple genome assembly.</title>
        <authorList>
            <person name="Hu J."/>
        </authorList>
    </citation>
    <scope>NUCLEOTIDE SEQUENCE [LARGE SCALE GENOMIC DNA]</scope>
    <source>
        <strain evidence="3">cv. HFTH1</strain>
        <tissue evidence="2">Young leaf</tissue>
    </source>
</reference>
<comment type="caution">
    <text evidence="2">The sequence shown here is derived from an EMBL/GenBank/DDBJ whole genome shotgun (WGS) entry which is preliminary data.</text>
</comment>
<name>A0A498HHJ1_MALDO</name>
<feature type="transmembrane region" description="Helical" evidence="1">
    <location>
        <begin position="21"/>
        <end position="39"/>
    </location>
</feature>
<gene>
    <name evidence="2" type="ORF">DVH24_031170</name>
</gene>
<organism evidence="2 3">
    <name type="scientific">Malus domestica</name>
    <name type="common">Apple</name>
    <name type="synonym">Pyrus malus</name>
    <dbReference type="NCBI Taxonomy" id="3750"/>
    <lineage>
        <taxon>Eukaryota</taxon>
        <taxon>Viridiplantae</taxon>
        <taxon>Streptophyta</taxon>
        <taxon>Embryophyta</taxon>
        <taxon>Tracheophyta</taxon>
        <taxon>Spermatophyta</taxon>
        <taxon>Magnoliopsida</taxon>
        <taxon>eudicotyledons</taxon>
        <taxon>Gunneridae</taxon>
        <taxon>Pentapetalae</taxon>
        <taxon>rosids</taxon>
        <taxon>fabids</taxon>
        <taxon>Rosales</taxon>
        <taxon>Rosaceae</taxon>
        <taxon>Amygdaloideae</taxon>
        <taxon>Maleae</taxon>
        <taxon>Malus</taxon>
    </lineage>
</organism>
<keyword evidence="3" id="KW-1185">Reference proteome</keyword>
<dbReference type="Proteomes" id="UP000290289">
    <property type="component" value="Chromosome 17"/>
</dbReference>
<protein>
    <submittedName>
        <fullName evidence="2">Uncharacterized protein</fullName>
    </submittedName>
</protein>
<proteinExistence type="predicted"/>